<gene>
    <name evidence="5" type="ORF">DI536_19365</name>
</gene>
<protein>
    <submittedName>
        <fullName evidence="5">Helix-turn-helix transcriptional regulator</fullName>
    </submittedName>
</protein>
<dbReference type="PROSITE" id="PS50043">
    <property type="entry name" value="HTH_LUXR_2"/>
    <property type="match status" value="1"/>
</dbReference>
<organism evidence="5 6">
    <name type="scientific">Archangium gephyra</name>
    <dbReference type="NCBI Taxonomy" id="48"/>
    <lineage>
        <taxon>Bacteria</taxon>
        <taxon>Pseudomonadati</taxon>
        <taxon>Myxococcota</taxon>
        <taxon>Myxococcia</taxon>
        <taxon>Myxococcales</taxon>
        <taxon>Cystobacterineae</taxon>
        <taxon>Archangiaceae</taxon>
        <taxon>Archangium</taxon>
    </lineage>
</organism>
<proteinExistence type="predicted"/>
<evidence type="ECO:0000256" key="1">
    <source>
        <dbReference type="ARBA" id="ARBA00023015"/>
    </source>
</evidence>
<dbReference type="EMBL" id="QFQP01000016">
    <property type="protein sequence ID" value="PZR10834.1"/>
    <property type="molecule type" value="Genomic_DNA"/>
</dbReference>
<evidence type="ECO:0000313" key="5">
    <source>
        <dbReference type="EMBL" id="PZR10834.1"/>
    </source>
</evidence>
<dbReference type="GO" id="GO:0003677">
    <property type="term" value="F:DNA binding"/>
    <property type="evidence" value="ECO:0007669"/>
    <property type="project" value="UniProtKB-KW"/>
</dbReference>
<dbReference type="Proteomes" id="UP000249061">
    <property type="component" value="Unassembled WGS sequence"/>
</dbReference>
<name>A0A2W5V509_9BACT</name>
<sequence length="216" mass="22918">MKGLPPKTLPLRVAVQGDFALVEALSNHADEMILSPVETNLEISARVTKADVLVVDTTKNPQQAFETIKNLTYERPVLALVGPGQAADALRSGAKGAIRRDSGPESLAAAIEALHAGLAVLDTSSIDVVTAPKQPVNANALQVPMSRTAENGTLTKRENEVLVLLADGLSNKEIAAKLTISEHTAKFHVNSILQKMNAQKRVEAVVRAAKLGLINI</sequence>
<comment type="caution">
    <text evidence="5">The sequence shown here is derived from an EMBL/GenBank/DDBJ whole genome shotgun (WGS) entry which is preliminary data.</text>
</comment>
<evidence type="ECO:0000256" key="3">
    <source>
        <dbReference type="ARBA" id="ARBA00023163"/>
    </source>
</evidence>
<evidence type="ECO:0000259" key="4">
    <source>
        <dbReference type="PROSITE" id="PS50043"/>
    </source>
</evidence>
<dbReference type="Pfam" id="PF00196">
    <property type="entry name" value="GerE"/>
    <property type="match status" value="1"/>
</dbReference>
<dbReference type="AlphaFoldDB" id="A0A2W5V509"/>
<dbReference type="PRINTS" id="PR00038">
    <property type="entry name" value="HTHLUXR"/>
</dbReference>
<keyword evidence="2" id="KW-0238">DNA-binding</keyword>
<reference evidence="5 6" key="1">
    <citation type="submission" date="2017-08" db="EMBL/GenBank/DDBJ databases">
        <title>Infants hospitalized years apart are colonized by the same room-sourced microbial strains.</title>
        <authorList>
            <person name="Brooks B."/>
            <person name="Olm M.R."/>
            <person name="Firek B.A."/>
            <person name="Baker R."/>
            <person name="Thomas B.C."/>
            <person name="Morowitz M.J."/>
            <person name="Banfield J.F."/>
        </authorList>
    </citation>
    <scope>NUCLEOTIDE SEQUENCE [LARGE SCALE GENOMIC DNA]</scope>
    <source>
        <strain evidence="5">S2_003_000_R2_14</strain>
    </source>
</reference>
<feature type="domain" description="HTH luxR-type" evidence="4">
    <location>
        <begin position="147"/>
        <end position="212"/>
    </location>
</feature>
<dbReference type="SUPFAM" id="SSF46894">
    <property type="entry name" value="C-terminal effector domain of the bipartite response regulators"/>
    <property type="match status" value="1"/>
</dbReference>
<dbReference type="InterPro" id="IPR000792">
    <property type="entry name" value="Tscrpt_reg_LuxR_C"/>
</dbReference>
<evidence type="ECO:0000256" key="2">
    <source>
        <dbReference type="ARBA" id="ARBA00023125"/>
    </source>
</evidence>
<dbReference type="CDD" id="cd06170">
    <property type="entry name" value="LuxR_C_like"/>
    <property type="match status" value="1"/>
</dbReference>
<keyword evidence="1" id="KW-0805">Transcription regulation</keyword>
<keyword evidence="3" id="KW-0804">Transcription</keyword>
<dbReference type="InterPro" id="IPR016032">
    <property type="entry name" value="Sig_transdc_resp-reg_C-effctor"/>
</dbReference>
<dbReference type="SMART" id="SM00421">
    <property type="entry name" value="HTH_LUXR"/>
    <property type="match status" value="1"/>
</dbReference>
<evidence type="ECO:0000313" key="6">
    <source>
        <dbReference type="Proteomes" id="UP000249061"/>
    </source>
</evidence>
<dbReference type="GO" id="GO:0006355">
    <property type="term" value="P:regulation of DNA-templated transcription"/>
    <property type="evidence" value="ECO:0007669"/>
    <property type="project" value="InterPro"/>
</dbReference>
<dbReference type="PANTHER" id="PTHR44688">
    <property type="entry name" value="DNA-BINDING TRANSCRIPTIONAL ACTIVATOR DEVR_DOSR"/>
    <property type="match status" value="1"/>
</dbReference>
<dbReference type="Gene3D" id="3.40.50.2300">
    <property type="match status" value="1"/>
</dbReference>
<accession>A0A2W5V509</accession>
<dbReference type="PANTHER" id="PTHR44688:SF16">
    <property type="entry name" value="DNA-BINDING TRANSCRIPTIONAL ACTIVATOR DEVR_DOSR"/>
    <property type="match status" value="1"/>
</dbReference>